<dbReference type="AlphaFoldDB" id="A0A7W5UWC9"/>
<accession>A0A7W5UWC9</accession>
<dbReference type="EMBL" id="JACIBV010000001">
    <property type="protein sequence ID" value="MBB3725941.1"/>
    <property type="molecule type" value="Genomic_DNA"/>
</dbReference>
<protein>
    <submittedName>
        <fullName evidence="1">Uncharacterized protein</fullName>
    </submittedName>
</protein>
<reference evidence="1 2" key="1">
    <citation type="submission" date="2020-08" db="EMBL/GenBank/DDBJ databases">
        <title>Sequencing the genomes of 1000 actinobacteria strains.</title>
        <authorList>
            <person name="Klenk H.-P."/>
        </authorList>
    </citation>
    <scope>NUCLEOTIDE SEQUENCE [LARGE SCALE GENOMIC DNA]</scope>
    <source>
        <strain evidence="1 2">DSM 44320</strain>
    </source>
</reference>
<dbReference type="RefSeq" id="WP_183645462.1">
    <property type="nucleotide sequence ID" value="NZ_JACIBV010000001.1"/>
</dbReference>
<keyword evidence="2" id="KW-1185">Reference proteome</keyword>
<sequence>MRRTLRLPYAWQVRTRAAVLVAASAAVLVAVAVTVVALAANADEFGPPELKRALALRVTQVLEQATLQEHREHGHHFGEHDGQVVCAVAPFGVHPEGAVKVAEVRWVYAHHMCAVTGARQSWATSVRAAGPIAVRLAGRPTVRVPASGGDYAEQVRALVPERCHEAALAGFADDEAIEEARRRFDGRRG</sequence>
<evidence type="ECO:0000313" key="1">
    <source>
        <dbReference type="EMBL" id="MBB3725941.1"/>
    </source>
</evidence>
<comment type="caution">
    <text evidence="1">The sequence shown here is derived from an EMBL/GenBank/DDBJ whole genome shotgun (WGS) entry which is preliminary data.</text>
</comment>
<organism evidence="1 2">
    <name type="scientific">Nonomuraea dietziae</name>
    <dbReference type="NCBI Taxonomy" id="65515"/>
    <lineage>
        <taxon>Bacteria</taxon>
        <taxon>Bacillati</taxon>
        <taxon>Actinomycetota</taxon>
        <taxon>Actinomycetes</taxon>
        <taxon>Streptosporangiales</taxon>
        <taxon>Streptosporangiaceae</taxon>
        <taxon>Nonomuraea</taxon>
    </lineage>
</organism>
<dbReference type="Proteomes" id="UP000579945">
    <property type="component" value="Unassembled WGS sequence"/>
</dbReference>
<gene>
    <name evidence="1" type="ORF">FHR33_001801</name>
</gene>
<dbReference type="GeneID" id="95388337"/>
<name>A0A7W5UWC9_9ACTN</name>
<proteinExistence type="predicted"/>
<evidence type="ECO:0000313" key="2">
    <source>
        <dbReference type="Proteomes" id="UP000579945"/>
    </source>
</evidence>